<dbReference type="InterPro" id="IPR050369">
    <property type="entry name" value="RBOH/FRE"/>
</dbReference>
<dbReference type="Pfam" id="PF01794">
    <property type="entry name" value="Ferric_reduct"/>
    <property type="match status" value="1"/>
</dbReference>
<dbReference type="GO" id="GO:0005886">
    <property type="term" value="C:plasma membrane"/>
    <property type="evidence" value="ECO:0007669"/>
    <property type="project" value="TreeGrafter"/>
</dbReference>
<sequence length="540" mass="60156">MSQWQKLAPESGMAGRGRHAWFRVKSALAKRPLLRFQSWLPFELARLRWSELLFLCALVLVVSAIIASEATRYLSRRGCENAVKAKSRAECAVLVHRVKKFGKHLGGLLHTLVAITLLPVSRHSLLIYATGNSFDKLVKWHRWLGRAVVFVALTHGLSFFPSWARGAELWSKLGKPKNVAGLVAMAFLLVIYFSSMRYVRRAAYAWFWNLHVLAVPAFLVSLFWHYEPGAFAAKAAVPLLLLTIDKLWRWWKAARDVRSLRSTRLIGRNTAKLELEWSKDSVGNAAKDHHDCSWVYLNIPCISRWHSHPFSLCDVGVDQECADNLPKSSTNKVVVYVKAATGGNSQSWSHQLVALAASLHAASLDGALAYVDGPHGSLELPFEPATYDAVFFCAGGIGVTPLIPLLQRLVHSPLARPALSFVWCVRDVELVLEFADVLRACASWSHEVRIMVYLTAEVDDTHRLLPRLGNDVSLFVGQRAHLAQELDALIHRVGHQGSRPLLAALTCGPKSMVFDLTQAVSARDRAGMCSAHIHQEAFSY</sequence>
<comment type="subcellular location">
    <subcellularLocation>
        <location evidence="1">Membrane</location>
        <topology evidence="1">Multi-pass membrane protein</topology>
    </subcellularLocation>
</comment>
<dbReference type="SFLD" id="SFLDG01168">
    <property type="entry name" value="Ferric_reductase_subgroup_(FRE"/>
    <property type="match status" value="1"/>
</dbReference>
<dbReference type="PANTHER" id="PTHR11972:SF69">
    <property type="entry name" value="FERRIC REDUCTION OXIDASE 6-RELATED"/>
    <property type="match status" value="1"/>
</dbReference>
<protein>
    <submittedName>
        <fullName evidence="8">Ferric reduction oxidase 8, mitochondrial</fullName>
    </submittedName>
</protein>
<proteinExistence type="predicted"/>
<dbReference type="InterPro" id="IPR017927">
    <property type="entry name" value="FAD-bd_FR_type"/>
</dbReference>
<keyword evidence="9" id="KW-1185">Reference proteome</keyword>
<feature type="domain" description="FAD-binding FR-type" evidence="7">
    <location>
        <begin position="252"/>
        <end position="381"/>
    </location>
</feature>
<dbReference type="OrthoDB" id="167398at2759"/>
<dbReference type="EMBL" id="VRMN01000001">
    <property type="protein sequence ID" value="KAA8499376.1"/>
    <property type="molecule type" value="Genomic_DNA"/>
</dbReference>
<evidence type="ECO:0000256" key="3">
    <source>
        <dbReference type="ARBA" id="ARBA00022989"/>
    </source>
</evidence>
<feature type="transmembrane region" description="Helical" evidence="6">
    <location>
        <begin position="179"/>
        <end position="199"/>
    </location>
</feature>
<dbReference type="InterPro" id="IPR013130">
    <property type="entry name" value="Fe3_Rdtase_TM_dom"/>
</dbReference>
<dbReference type="PANTHER" id="PTHR11972">
    <property type="entry name" value="NADPH OXIDASE"/>
    <property type="match status" value="1"/>
</dbReference>
<feature type="transmembrane region" description="Helical" evidence="6">
    <location>
        <begin position="206"/>
        <end position="224"/>
    </location>
</feature>
<dbReference type="SFLD" id="SFLDS00052">
    <property type="entry name" value="Ferric_Reductase_Domain"/>
    <property type="match status" value="1"/>
</dbReference>
<dbReference type="AlphaFoldDB" id="A0A5J4Z6P2"/>
<evidence type="ECO:0000256" key="5">
    <source>
        <dbReference type="ARBA" id="ARBA00023136"/>
    </source>
</evidence>
<feature type="transmembrane region" description="Helical" evidence="6">
    <location>
        <begin position="143"/>
        <end position="164"/>
    </location>
</feature>
<dbReference type="InterPro" id="IPR013121">
    <property type="entry name" value="Fe_red_NAD-bd_6"/>
</dbReference>
<evidence type="ECO:0000256" key="2">
    <source>
        <dbReference type="ARBA" id="ARBA00022692"/>
    </source>
</evidence>
<evidence type="ECO:0000256" key="4">
    <source>
        <dbReference type="ARBA" id="ARBA00023002"/>
    </source>
</evidence>
<dbReference type="Pfam" id="PF08030">
    <property type="entry name" value="NAD_binding_6"/>
    <property type="match status" value="1"/>
</dbReference>
<evidence type="ECO:0000256" key="1">
    <source>
        <dbReference type="ARBA" id="ARBA00004141"/>
    </source>
</evidence>
<dbReference type="PROSITE" id="PS51384">
    <property type="entry name" value="FAD_FR"/>
    <property type="match status" value="1"/>
</dbReference>
<feature type="transmembrane region" description="Helical" evidence="6">
    <location>
        <begin position="49"/>
        <end position="67"/>
    </location>
</feature>
<reference evidence="9" key="1">
    <citation type="journal article" date="2019" name="Nat. Commun.">
        <title>Expansion of phycobilisome linker gene families in mesophilic red algae.</title>
        <authorList>
            <person name="Lee J."/>
            <person name="Kim D."/>
            <person name="Bhattacharya D."/>
            <person name="Yoon H.S."/>
        </authorList>
    </citation>
    <scope>NUCLEOTIDE SEQUENCE [LARGE SCALE GENOMIC DNA]</scope>
    <source>
        <strain evidence="9">CCMP 1328</strain>
    </source>
</reference>
<dbReference type="Gene3D" id="3.40.50.80">
    <property type="entry name" value="Nucleotide-binding domain of ferredoxin-NADP reductase (FNR) module"/>
    <property type="match status" value="1"/>
</dbReference>
<dbReference type="CDD" id="cd06186">
    <property type="entry name" value="NOX_Duox_like_FAD_NADP"/>
    <property type="match status" value="1"/>
</dbReference>
<evidence type="ECO:0000259" key="7">
    <source>
        <dbReference type="PROSITE" id="PS51384"/>
    </source>
</evidence>
<keyword evidence="4" id="KW-0560">Oxidoreductase</keyword>
<keyword evidence="2 6" id="KW-0812">Transmembrane</keyword>
<dbReference type="OMA" id="GKNGWVF"/>
<gene>
    <name evidence="8" type="ORF">FVE85_6961</name>
</gene>
<keyword evidence="5 6" id="KW-0472">Membrane</keyword>
<evidence type="ECO:0000256" key="6">
    <source>
        <dbReference type="SAM" id="Phobius"/>
    </source>
</evidence>
<accession>A0A5J4Z6P2</accession>
<dbReference type="SUPFAM" id="SSF52343">
    <property type="entry name" value="Ferredoxin reductase-like, C-terminal NADP-linked domain"/>
    <property type="match status" value="1"/>
</dbReference>
<organism evidence="8 9">
    <name type="scientific">Porphyridium purpureum</name>
    <name type="common">Red alga</name>
    <name type="synonym">Porphyridium cruentum</name>
    <dbReference type="NCBI Taxonomy" id="35688"/>
    <lineage>
        <taxon>Eukaryota</taxon>
        <taxon>Rhodophyta</taxon>
        <taxon>Bangiophyceae</taxon>
        <taxon>Porphyridiales</taxon>
        <taxon>Porphyridiaceae</taxon>
        <taxon>Porphyridium</taxon>
    </lineage>
</organism>
<comment type="caution">
    <text evidence="8">The sequence shown here is derived from an EMBL/GenBank/DDBJ whole genome shotgun (WGS) entry which is preliminary data.</text>
</comment>
<evidence type="ECO:0000313" key="9">
    <source>
        <dbReference type="Proteomes" id="UP000324585"/>
    </source>
</evidence>
<keyword evidence="3 6" id="KW-1133">Transmembrane helix</keyword>
<evidence type="ECO:0000313" key="8">
    <source>
        <dbReference type="EMBL" id="KAA8499376.1"/>
    </source>
</evidence>
<dbReference type="GO" id="GO:0016175">
    <property type="term" value="F:superoxide-generating NAD(P)H oxidase activity"/>
    <property type="evidence" value="ECO:0007669"/>
    <property type="project" value="TreeGrafter"/>
</dbReference>
<dbReference type="Proteomes" id="UP000324585">
    <property type="component" value="Unassembled WGS sequence"/>
</dbReference>
<name>A0A5J4Z6P2_PORPP</name>
<dbReference type="InterPro" id="IPR039261">
    <property type="entry name" value="FNR_nucleotide-bd"/>
</dbReference>